<dbReference type="Proteomes" id="UP000799291">
    <property type="component" value="Unassembled WGS sequence"/>
</dbReference>
<dbReference type="OrthoDB" id="3789687at2759"/>
<keyword evidence="2" id="KW-1185">Reference proteome</keyword>
<protein>
    <submittedName>
        <fullName evidence="1">Uncharacterized protein</fullName>
    </submittedName>
</protein>
<reference evidence="1" key="1">
    <citation type="journal article" date="2020" name="Stud. Mycol.">
        <title>101 Dothideomycetes genomes: a test case for predicting lifestyles and emergence of pathogens.</title>
        <authorList>
            <person name="Haridas S."/>
            <person name="Albert R."/>
            <person name="Binder M."/>
            <person name="Bloem J."/>
            <person name="Labutti K."/>
            <person name="Salamov A."/>
            <person name="Andreopoulos B."/>
            <person name="Baker S."/>
            <person name="Barry K."/>
            <person name="Bills G."/>
            <person name="Bluhm B."/>
            <person name="Cannon C."/>
            <person name="Castanera R."/>
            <person name="Culley D."/>
            <person name="Daum C."/>
            <person name="Ezra D."/>
            <person name="Gonzalez J."/>
            <person name="Henrissat B."/>
            <person name="Kuo A."/>
            <person name="Liang C."/>
            <person name="Lipzen A."/>
            <person name="Lutzoni F."/>
            <person name="Magnuson J."/>
            <person name="Mondo S."/>
            <person name="Nolan M."/>
            <person name="Ohm R."/>
            <person name="Pangilinan J."/>
            <person name="Park H.-J."/>
            <person name="Ramirez L."/>
            <person name="Alfaro M."/>
            <person name="Sun H."/>
            <person name="Tritt A."/>
            <person name="Yoshinaga Y."/>
            <person name="Zwiers L.-H."/>
            <person name="Turgeon B."/>
            <person name="Goodwin S."/>
            <person name="Spatafora J."/>
            <person name="Crous P."/>
            <person name="Grigoriev I."/>
        </authorList>
    </citation>
    <scope>NUCLEOTIDE SEQUENCE</scope>
    <source>
        <strain evidence="1">CBS 122367</strain>
    </source>
</reference>
<accession>A0A6G1J751</accession>
<dbReference type="EMBL" id="MU005577">
    <property type="protein sequence ID" value="KAF2686040.1"/>
    <property type="molecule type" value="Genomic_DNA"/>
</dbReference>
<gene>
    <name evidence="1" type="ORF">K458DRAFT_387045</name>
</gene>
<evidence type="ECO:0000313" key="1">
    <source>
        <dbReference type="EMBL" id="KAF2686040.1"/>
    </source>
</evidence>
<name>A0A6G1J751_9PLEO</name>
<sequence length="126" mass="14197">MHTYDEAIGHDSIDKTCAFANWDTWLRVTDAYYAQFDPGKLLPAGGSYGEKLDEMPDGWDGRQIFFGNHRVDKGDPGHSSHFINFKMCQDDMKAVYVNCKDKKGATLGGWVIGVGARWLFGECIRK</sequence>
<organism evidence="1 2">
    <name type="scientific">Lentithecium fluviatile CBS 122367</name>
    <dbReference type="NCBI Taxonomy" id="1168545"/>
    <lineage>
        <taxon>Eukaryota</taxon>
        <taxon>Fungi</taxon>
        <taxon>Dikarya</taxon>
        <taxon>Ascomycota</taxon>
        <taxon>Pezizomycotina</taxon>
        <taxon>Dothideomycetes</taxon>
        <taxon>Pleosporomycetidae</taxon>
        <taxon>Pleosporales</taxon>
        <taxon>Massarineae</taxon>
        <taxon>Lentitheciaceae</taxon>
        <taxon>Lentithecium</taxon>
    </lineage>
</organism>
<dbReference type="AlphaFoldDB" id="A0A6G1J751"/>
<proteinExistence type="predicted"/>
<evidence type="ECO:0000313" key="2">
    <source>
        <dbReference type="Proteomes" id="UP000799291"/>
    </source>
</evidence>